<evidence type="ECO:0000313" key="5">
    <source>
        <dbReference type="Proteomes" id="UP000323075"/>
    </source>
</evidence>
<evidence type="ECO:0000313" key="4">
    <source>
        <dbReference type="Proteomes" id="UP000296216"/>
    </source>
</evidence>
<name>A0A4D6GSI3_HALS9</name>
<feature type="transmembrane region" description="Helical" evidence="1">
    <location>
        <begin position="44"/>
        <end position="62"/>
    </location>
</feature>
<reference evidence="3 5" key="2">
    <citation type="submission" date="2019-07" db="EMBL/GenBank/DDBJ databases">
        <title>Genomic Encyclopedia of Archaeal and Bacterial Type Strains, Phase II (KMG-II): from individual species to whole genera.</title>
        <authorList>
            <person name="Goeker M."/>
        </authorList>
    </citation>
    <scope>NUCLEOTIDE SEQUENCE [LARGE SCALE GENOMIC DNA]</scope>
    <source>
        <strain evidence="3 5">DSM 3754</strain>
    </source>
</reference>
<proteinExistence type="predicted"/>
<dbReference type="Proteomes" id="UP000296216">
    <property type="component" value="Chromosome"/>
</dbReference>
<reference evidence="2 4" key="1">
    <citation type="journal article" date="2019" name="Microbiol. Resour. Announc.">
        <title>The Genome Sequence of the Halobacterium salinarum Type Strain Is Closely Related to That of Laboratory Strains NRC-1 and R1.</title>
        <authorList>
            <person name="Pfeiffer F."/>
            <person name="Marchfelder A."/>
            <person name="Habermann B."/>
            <person name="Dyall-Smith M.L."/>
        </authorList>
    </citation>
    <scope>NUCLEOTIDE SEQUENCE [LARGE SCALE GENOMIC DNA]</scope>
    <source>
        <strain evidence="2">91-R6</strain>
        <strain evidence="4">ATCC 33171 / DSM 3754 / JCM 8978 / NBRC 102687 / NCIMB 764 / 91-R6</strain>
    </source>
</reference>
<keyword evidence="1" id="KW-1133">Transmembrane helix</keyword>
<evidence type="ECO:0000313" key="3">
    <source>
        <dbReference type="EMBL" id="TYO75461.1"/>
    </source>
</evidence>
<keyword evidence="1" id="KW-0812">Transmembrane</keyword>
<gene>
    <name evidence="3" type="ORF">APQ99_01957</name>
    <name evidence="2" type="ORF">HBSAL_05170</name>
</gene>
<organism evidence="2 4">
    <name type="scientific">Halobacterium salinarum (strain ATCC 33171 / DSM 3754 / JCM 8978 / NBRC 102687 / NCIMB 764 / 91-R6)</name>
    <dbReference type="NCBI Taxonomy" id="2597657"/>
    <lineage>
        <taxon>Archaea</taxon>
        <taxon>Methanobacteriati</taxon>
        <taxon>Methanobacteriota</taxon>
        <taxon>Stenosarchaea group</taxon>
        <taxon>Halobacteria</taxon>
        <taxon>Halobacteriales</taxon>
        <taxon>Halobacteriaceae</taxon>
        <taxon>Halobacterium</taxon>
    </lineage>
</organism>
<dbReference type="AlphaFoldDB" id="A0A4D6GSI3"/>
<sequence length="70" mass="6869">MGDVTIGFGLGSVSTRAAAAAVAVGSSLLMLVAYIALGRNPIAALSEATLSGIVIGVAYYIGLSVRSVAN</sequence>
<accession>A0A4D6GSI3</accession>
<evidence type="ECO:0000256" key="1">
    <source>
        <dbReference type="SAM" id="Phobius"/>
    </source>
</evidence>
<reference evidence="2" key="3">
    <citation type="journal article" name="MicrobiologyOpen">
        <title>Whole-genome comparison between the type strain of Halobacterium salinarum (DSM 3754(T)) and the laboratory strains R1 and NRC-1.</title>
        <authorList>
            <person name="Pfeiffer F."/>
            <person name="Losensky G."/>
            <person name="Marchfelder A."/>
            <person name="Habermann B."/>
            <person name="Dyall-Smith M."/>
        </authorList>
    </citation>
    <scope>NUCLEOTIDE SEQUENCE</scope>
    <source>
        <strain evidence="2">91-R6</strain>
    </source>
</reference>
<protein>
    <submittedName>
        <fullName evidence="2">Uncharacterized protein</fullName>
    </submittedName>
</protein>
<dbReference type="Proteomes" id="UP000323075">
    <property type="component" value="Unassembled WGS sequence"/>
</dbReference>
<evidence type="ECO:0000313" key="2">
    <source>
        <dbReference type="EMBL" id="QCC44709.1"/>
    </source>
</evidence>
<keyword evidence="1" id="KW-0472">Membrane</keyword>
<dbReference type="EMBL" id="CP038631">
    <property type="protein sequence ID" value="QCC44709.1"/>
    <property type="molecule type" value="Genomic_DNA"/>
</dbReference>
<feature type="transmembrane region" description="Helical" evidence="1">
    <location>
        <begin position="17"/>
        <end position="37"/>
    </location>
</feature>
<dbReference type="EMBL" id="VRYN01000005">
    <property type="protein sequence ID" value="TYO75461.1"/>
    <property type="molecule type" value="Genomic_DNA"/>
</dbReference>